<dbReference type="Proteomes" id="UP001367676">
    <property type="component" value="Unassembled WGS sequence"/>
</dbReference>
<dbReference type="AlphaFoldDB" id="A0AAN9T5B2"/>
<evidence type="ECO:0000313" key="1">
    <source>
        <dbReference type="EMBL" id="KAK7571153.1"/>
    </source>
</evidence>
<accession>A0AAN9T5B2</accession>
<evidence type="ECO:0000313" key="2">
    <source>
        <dbReference type="Proteomes" id="UP001367676"/>
    </source>
</evidence>
<comment type="caution">
    <text evidence="1">The sequence shown here is derived from an EMBL/GenBank/DDBJ whole genome shotgun (WGS) entry which is preliminary data.</text>
</comment>
<protein>
    <submittedName>
        <fullName evidence="1">Uncharacterized protein</fullName>
    </submittedName>
</protein>
<gene>
    <name evidence="1" type="ORF">V9T40_014757</name>
</gene>
<proteinExistence type="predicted"/>
<name>A0AAN9T5B2_9HEMI</name>
<organism evidence="1 2">
    <name type="scientific">Parthenolecanium corni</name>
    <dbReference type="NCBI Taxonomy" id="536013"/>
    <lineage>
        <taxon>Eukaryota</taxon>
        <taxon>Metazoa</taxon>
        <taxon>Ecdysozoa</taxon>
        <taxon>Arthropoda</taxon>
        <taxon>Hexapoda</taxon>
        <taxon>Insecta</taxon>
        <taxon>Pterygota</taxon>
        <taxon>Neoptera</taxon>
        <taxon>Paraneoptera</taxon>
        <taxon>Hemiptera</taxon>
        <taxon>Sternorrhyncha</taxon>
        <taxon>Coccoidea</taxon>
        <taxon>Coccidae</taxon>
        <taxon>Parthenolecanium</taxon>
    </lineage>
</organism>
<reference evidence="1 2" key="1">
    <citation type="submission" date="2024-03" db="EMBL/GenBank/DDBJ databases">
        <title>Adaptation during the transition from Ophiocordyceps entomopathogen to insect associate is accompanied by gene loss and intensified selection.</title>
        <authorList>
            <person name="Ward C.M."/>
            <person name="Onetto C.A."/>
            <person name="Borneman A.R."/>
        </authorList>
    </citation>
    <scope>NUCLEOTIDE SEQUENCE [LARGE SCALE GENOMIC DNA]</scope>
    <source>
        <strain evidence="1">AWRI1</strain>
        <tissue evidence="1">Single Adult Female</tissue>
    </source>
</reference>
<keyword evidence="2" id="KW-1185">Reference proteome</keyword>
<sequence>MVNAKMGAILAAALCSNRFIMSDFDVFTRSNSEKREREGQKGDIILVICKNPPPKTGFNLRPRLLRCGHSKAGDNDAEDDHAIERR</sequence>
<dbReference type="EMBL" id="JBBCAQ010000041">
    <property type="protein sequence ID" value="KAK7571153.1"/>
    <property type="molecule type" value="Genomic_DNA"/>
</dbReference>